<keyword evidence="1" id="KW-0812">Transmembrane</keyword>
<accession>A0ABU6GXV1</accession>
<gene>
    <name evidence="2" type="ORF">P8828_01710</name>
</gene>
<dbReference type="Proteomes" id="UP001341297">
    <property type="component" value="Unassembled WGS sequence"/>
</dbReference>
<name>A0ABU6GXV1_9BACI</name>
<keyword evidence="3" id="KW-1185">Reference proteome</keyword>
<reference evidence="2 3" key="1">
    <citation type="submission" date="2023-03" db="EMBL/GenBank/DDBJ databases">
        <title>Agriculturally important microbes genome sequencing.</title>
        <authorList>
            <person name="Dunlap C."/>
        </authorList>
    </citation>
    <scope>NUCLEOTIDE SEQUENCE [LARGE SCALE GENOMIC DNA]</scope>
    <source>
        <strain evidence="2 3">CBP-3203</strain>
    </source>
</reference>
<keyword evidence="1" id="KW-0472">Membrane</keyword>
<dbReference type="EMBL" id="JARRTL010000006">
    <property type="protein sequence ID" value="MEC0483575.1"/>
    <property type="molecule type" value="Genomic_DNA"/>
</dbReference>
<evidence type="ECO:0000256" key="1">
    <source>
        <dbReference type="SAM" id="Phobius"/>
    </source>
</evidence>
<evidence type="ECO:0000313" key="3">
    <source>
        <dbReference type="Proteomes" id="UP001341297"/>
    </source>
</evidence>
<organism evidence="2 3">
    <name type="scientific">Bacillus glycinifermentans</name>
    <dbReference type="NCBI Taxonomy" id="1664069"/>
    <lineage>
        <taxon>Bacteria</taxon>
        <taxon>Bacillati</taxon>
        <taxon>Bacillota</taxon>
        <taxon>Bacilli</taxon>
        <taxon>Bacillales</taxon>
        <taxon>Bacillaceae</taxon>
        <taxon>Bacillus</taxon>
    </lineage>
</organism>
<comment type="caution">
    <text evidence="2">The sequence shown here is derived from an EMBL/GenBank/DDBJ whole genome shotgun (WGS) entry which is preliminary data.</text>
</comment>
<keyword evidence="1" id="KW-1133">Transmembrane helix</keyword>
<proteinExistence type="predicted"/>
<sequence length="46" mass="5385">MLDSVKDFFLFMSGGLRITILIMFLIILFMIRKAKKKNKDKSGFLD</sequence>
<evidence type="ECO:0000313" key="2">
    <source>
        <dbReference type="EMBL" id="MEC0483575.1"/>
    </source>
</evidence>
<feature type="transmembrane region" description="Helical" evidence="1">
    <location>
        <begin position="12"/>
        <end position="31"/>
    </location>
</feature>
<protein>
    <submittedName>
        <fullName evidence="2">Uncharacterized protein</fullName>
    </submittedName>
</protein>